<dbReference type="Gene3D" id="1.20.120.1020">
    <property type="entry name" value="Prion-inhibition and propagation, HeLo domain"/>
    <property type="match status" value="1"/>
</dbReference>
<dbReference type="SUPFAM" id="SSF56112">
    <property type="entry name" value="Protein kinase-like (PK-like)"/>
    <property type="match status" value="1"/>
</dbReference>
<evidence type="ECO:0000313" key="3">
    <source>
        <dbReference type="Proteomes" id="UP000434172"/>
    </source>
</evidence>
<sequence>MSTEFQIGVAGLGIGAFSGILDVLSSCNKLYGMWRAMRGLDSHLNVLRAKLLLQHALLEQWQRDWLIFPVTPRQTQNVRRQSLVKLHELAIIETLNATHSLLQDLEPLLHATVQNEKMKTGMIATANRMIWASSKALDSQKTLDQLESLLGGLYRLLPPRIPNTEASQVILSIEDITDDMGTAETLSGTGTSKLQLAGPTSIFGCSILQKAISFRNLNTELEQDLKNRISNFMHQRSTKNLAIKGSRIQIKRNDDISAGLRSFGILDGKESVIIEWKTYDASWQGQKGIALTGRILNISHLLNSETKPVELLTLKCLGVFDDPQRDAYGFVFRLPPESTSSSIEAQVVSLKALLDTPIPENLPTLEDRYNAAYALSLSLSVIHGVSWLHKSIRSHNVLFPVSASGRPFWSRPYIVGFEFSRPDSVDESSEKPEQSARFNVYRHPKAQGTPGEGYQRAFDIYSLGVILAELAMWRPIWKMYKDGMGSETFQKALVSKVHDWVAHLMGSQYSNATLTCLGENIENGQDRTVQSFYINVVEVLGRVVAETM</sequence>
<dbReference type="AlphaFoldDB" id="A0A8H3ZNI5"/>
<dbReference type="GO" id="GO:0004672">
    <property type="term" value="F:protein kinase activity"/>
    <property type="evidence" value="ECO:0007669"/>
    <property type="project" value="InterPro"/>
</dbReference>
<protein>
    <recommendedName>
        <fullName evidence="1">Protein kinase domain-containing protein</fullName>
    </recommendedName>
</protein>
<dbReference type="InterPro" id="IPR029498">
    <property type="entry name" value="HeLo_dom"/>
</dbReference>
<dbReference type="InterPro" id="IPR000719">
    <property type="entry name" value="Prot_kinase_dom"/>
</dbReference>
<dbReference type="InterPro" id="IPR038305">
    <property type="entry name" value="HeLo_sf"/>
</dbReference>
<dbReference type="PANTHER" id="PTHR37542:SF1">
    <property type="entry name" value="PRION-INHIBITION AND PROPAGATION HELO DOMAIN-CONTAINING PROTEIN"/>
    <property type="match status" value="1"/>
</dbReference>
<evidence type="ECO:0000313" key="2">
    <source>
        <dbReference type="EMBL" id="KAF0325883.1"/>
    </source>
</evidence>
<dbReference type="GO" id="GO:0005524">
    <property type="term" value="F:ATP binding"/>
    <property type="evidence" value="ECO:0007669"/>
    <property type="project" value="InterPro"/>
</dbReference>
<feature type="domain" description="Protein kinase" evidence="1">
    <location>
        <begin position="215"/>
        <end position="548"/>
    </location>
</feature>
<dbReference type="Proteomes" id="UP000434172">
    <property type="component" value="Unassembled WGS sequence"/>
</dbReference>
<dbReference type="EMBL" id="WOWK01000034">
    <property type="protein sequence ID" value="KAF0325883.1"/>
    <property type="molecule type" value="Genomic_DNA"/>
</dbReference>
<accession>A0A8H3ZNI5</accession>
<dbReference type="PANTHER" id="PTHR37542">
    <property type="entry name" value="HELO DOMAIN-CONTAINING PROTEIN-RELATED"/>
    <property type="match status" value="1"/>
</dbReference>
<dbReference type="PROSITE" id="PS50011">
    <property type="entry name" value="PROTEIN_KINASE_DOM"/>
    <property type="match status" value="1"/>
</dbReference>
<comment type="caution">
    <text evidence="2">The sequence shown here is derived from an EMBL/GenBank/DDBJ whole genome shotgun (WGS) entry which is preliminary data.</text>
</comment>
<reference evidence="2 3" key="1">
    <citation type="submission" date="2019-12" db="EMBL/GenBank/DDBJ databases">
        <title>A genome sequence resource for the geographically widespread anthracnose pathogen Colletotrichum asianum.</title>
        <authorList>
            <person name="Meng Y."/>
        </authorList>
    </citation>
    <scope>NUCLEOTIDE SEQUENCE [LARGE SCALE GENOMIC DNA]</scope>
    <source>
        <strain evidence="2 3">ICMP 18580</strain>
    </source>
</reference>
<dbReference type="OrthoDB" id="1911848at2759"/>
<evidence type="ECO:0000259" key="1">
    <source>
        <dbReference type="PROSITE" id="PS50011"/>
    </source>
</evidence>
<proteinExistence type="predicted"/>
<name>A0A8H3ZNI5_9PEZI</name>
<gene>
    <name evidence="2" type="ORF">GQ607_007015</name>
</gene>
<dbReference type="Gene3D" id="1.10.510.10">
    <property type="entry name" value="Transferase(Phosphotransferase) domain 1"/>
    <property type="match status" value="1"/>
</dbReference>
<dbReference type="Pfam" id="PF14479">
    <property type="entry name" value="HeLo"/>
    <property type="match status" value="1"/>
</dbReference>
<keyword evidence="3" id="KW-1185">Reference proteome</keyword>
<dbReference type="InterPro" id="IPR011009">
    <property type="entry name" value="Kinase-like_dom_sf"/>
</dbReference>
<organism evidence="2 3">
    <name type="scientific">Colletotrichum asianum</name>
    <dbReference type="NCBI Taxonomy" id="702518"/>
    <lineage>
        <taxon>Eukaryota</taxon>
        <taxon>Fungi</taxon>
        <taxon>Dikarya</taxon>
        <taxon>Ascomycota</taxon>
        <taxon>Pezizomycotina</taxon>
        <taxon>Sordariomycetes</taxon>
        <taxon>Hypocreomycetidae</taxon>
        <taxon>Glomerellales</taxon>
        <taxon>Glomerellaceae</taxon>
        <taxon>Colletotrichum</taxon>
        <taxon>Colletotrichum gloeosporioides species complex</taxon>
    </lineage>
</organism>